<dbReference type="AlphaFoldDB" id="A0AAD8KAQ8"/>
<organism evidence="1 2">
    <name type="scientific">Tagetes erecta</name>
    <name type="common">African marigold</name>
    <dbReference type="NCBI Taxonomy" id="13708"/>
    <lineage>
        <taxon>Eukaryota</taxon>
        <taxon>Viridiplantae</taxon>
        <taxon>Streptophyta</taxon>
        <taxon>Embryophyta</taxon>
        <taxon>Tracheophyta</taxon>
        <taxon>Spermatophyta</taxon>
        <taxon>Magnoliopsida</taxon>
        <taxon>eudicotyledons</taxon>
        <taxon>Gunneridae</taxon>
        <taxon>Pentapetalae</taxon>
        <taxon>asterids</taxon>
        <taxon>campanulids</taxon>
        <taxon>Asterales</taxon>
        <taxon>Asteraceae</taxon>
        <taxon>Asteroideae</taxon>
        <taxon>Heliantheae alliance</taxon>
        <taxon>Tageteae</taxon>
        <taxon>Tagetes</taxon>
    </lineage>
</organism>
<protein>
    <submittedName>
        <fullName evidence="1">Uncharacterized protein</fullName>
    </submittedName>
</protein>
<dbReference type="EMBL" id="JAUHHV010000007">
    <property type="protein sequence ID" value="KAK1419143.1"/>
    <property type="molecule type" value="Genomic_DNA"/>
</dbReference>
<proteinExistence type="predicted"/>
<gene>
    <name evidence="1" type="ORF">QVD17_28302</name>
</gene>
<dbReference type="Proteomes" id="UP001229421">
    <property type="component" value="Unassembled WGS sequence"/>
</dbReference>
<evidence type="ECO:0000313" key="2">
    <source>
        <dbReference type="Proteomes" id="UP001229421"/>
    </source>
</evidence>
<keyword evidence="2" id="KW-1185">Reference proteome</keyword>
<evidence type="ECO:0000313" key="1">
    <source>
        <dbReference type="EMBL" id="KAK1419143.1"/>
    </source>
</evidence>
<comment type="caution">
    <text evidence="1">The sequence shown here is derived from an EMBL/GenBank/DDBJ whole genome shotgun (WGS) entry which is preliminary data.</text>
</comment>
<accession>A0AAD8KAQ8</accession>
<sequence>MSTPHLSYHRQPPFTIKKHSRISRSFNKLLRSVFRAKHNQNPSSIEGSFYVYDTSSPLSTIPEVPEFDDLSPDMQSLITRTVSDQFMSTSSLGVSCV</sequence>
<reference evidence="1" key="1">
    <citation type="journal article" date="2023" name="bioRxiv">
        <title>Improved chromosome-level genome assembly for marigold (Tagetes erecta).</title>
        <authorList>
            <person name="Jiang F."/>
            <person name="Yuan L."/>
            <person name="Wang S."/>
            <person name="Wang H."/>
            <person name="Xu D."/>
            <person name="Wang A."/>
            <person name="Fan W."/>
        </authorList>
    </citation>
    <scope>NUCLEOTIDE SEQUENCE</scope>
    <source>
        <strain evidence="1">WSJ</strain>
        <tissue evidence="1">Leaf</tissue>
    </source>
</reference>
<name>A0AAD8KAQ8_TARER</name>
<dbReference type="PANTHER" id="PTHR33978:SF4">
    <property type="entry name" value="SERINE_THREONINE-KINASE"/>
    <property type="match status" value="1"/>
</dbReference>
<dbReference type="PANTHER" id="PTHR33978">
    <property type="entry name" value="SERINE/THREONINE-KINASE"/>
    <property type="match status" value="1"/>
</dbReference>